<feature type="compositionally biased region" description="Basic and acidic residues" evidence="8">
    <location>
        <begin position="142"/>
        <end position="151"/>
    </location>
</feature>
<feature type="compositionally biased region" description="Polar residues" evidence="8">
    <location>
        <begin position="173"/>
        <end position="185"/>
    </location>
</feature>
<feature type="compositionally biased region" description="Low complexity" evidence="8">
    <location>
        <begin position="152"/>
        <end position="169"/>
    </location>
</feature>
<dbReference type="OrthoDB" id="10252718at2759"/>
<dbReference type="RefSeq" id="XP_025347642.1">
    <property type="nucleotide sequence ID" value="XM_025492679.1"/>
</dbReference>
<accession>A0A316U5F6</accession>
<evidence type="ECO:0000256" key="1">
    <source>
        <dbReference type="ARBA" id="ARBA00004173"/>
    </source>
</evidence>
<name>A0A316U5F6_9BASI</name>
<keyword evidence="4" id="KW-0496">Mitochondrion</keyword>
<keyword evidence="10" id="KW-1185">Reference proteome</keyword>
<dbReference type="Pfam" id="PF08561">
    <property type="entry name" value="Ribosomal_L37"/>
    <property type="match status" value="1"/>
</dbReference>
<dbReference type="AlphaFoldDB" id="A0A316U5F6"/>
<feature type="compositionally biased region" description="Basic and acidic residues" evidence="8">
    <location>
        <begin position="196"/>
        <end position="208"/>
    </location>
</feature>
<evidence type="ECO:0000256" key="8">
    <source>
        <dbReference type="SAM" id="MobiDB-lite"/>
    </source>
</evidence>
<evidence type="ECO:0000256" key="2">
    <source>
        <dbReference type="ARBA" id="ARBA00022946"/>
    </source>
</evidence>
<evidence type="ECO:0000313" key="9">
    <source>
        <dbReference type="EMBL" id="PWN20482.1"/>
    </source>
</evidence>
<dbReference type="GeneID" id="37014413"/>
<proteinExistence type="inferred from homology"/>
<keyword evidence="3" id="KW-0689">Ribosomal protein</keyword>
<keyword evidence="5" id="KW-0687">Ribonucleoprotein</keyword>
<feature type="region of interest" description="Disordered" evidence="8">
    <location>
        <begin position="30"/>
        <end position="78"/>
    </location>
</feature>
<dbReference type="GO" id="GO:0003735">
    <property type="term" value="F:structural constituent of ribosome"/>
    <property type="evidence" value="ECO:0007669"/>
    <property type="project" value="TreeGrafter"/>
</dbReference>
<feature type="region of interest" description="Disordered" evidence="8">
    <location>
        <begin position="107"/>
        <end position="208"/>
    </location>
</feature>
<evidence type="ECO:0000256" key="7">
    <source>
        <dbReference type="ARBA" id="ARBA00035179"/>
    </source>
</evidence>
<evidence type="ECO:0000256" key="5">
    <source>
        <dbReference type="ARBA" id="ARBA00023274"/>
    </source>
</evidence>
<evidence type="ECO:0000256" key="3">
    <source>
        <dbReference type="ARBA" id="ARBA00022980"/>
    </source>
</evidence>
<keyword evidence="2" id="KW-0809">Transit peptide</keyword>
<comment type="subcellular location">
    <subcellularLocation>
        <location evidence="1">Mitochondrion</location>
    </subcellularLocation>
</comment>
<dbReference type="PANTHER" id="PTHR28595">
    <property type="entry name" value="39S RIBOSOMAL PROTEIN L54, MITOCHONDRIAL"/>
    <property type="match status" value="1"/>
</dbReference>
<protein>
    <recommendedName>
        <fullName evidence="7">Large ribosomal subunit protein mL54</fullName>
    </recommendedName>
</protein>
<dbReference type="Proteomes" id="UP000245942">
    <property type="component" value="Unassembled WGS sequence"/>
</dbReference>
<dbReference type="GO" id="GO:0005762">
    <property type="term" value="C:mitochondrial large ribosomal subunit"/>
    <property type="evidence" value="ECO:0007669"/>
    <property type="project" value="TreeGrafter"/>
</dbReference>
<evidence type="ECO:0000256" key="4">
    <source>
        <dbReference type="ARBA" id="ARBA00023128"/>
    </source>
</evidence>
<evidence type="ECO:0000256" key="6">
    <source>
        <dbReference type="ARBA" id="ARBA00033752"/>
    </source>
</evidence>
<comment type="similarity">
    <text evidence="6">Belongs to the mitochondrion-specific ribosomal protein mL54 family.</text>
</comment>
<gene>
    <name evidence="9" type="ORF">BCV69DRAFT_283366</name>
</gene>
<dbReference type="InterPro" id="IPR013870">
    <property type="entry name" value="Ribosomal_mL54"/>
</dbReference>
<organism evidence="9 10">
    <name type="scientific">Pseudomicrostroma glucosiphilum</name>
    <dbReference type="NCBI Taxonomy" id="1684307"/>
    <lineage>
        <taxon>Eukaryota</taxon>
        <taxon>Fungi</taxon>
        <taxon>Dikarya</taxon>
        <taxon>Basidiomycota</taxon>
        <taxon>Ustilaginomycotina</taxon>
        <taxon>Exobasidiomycetes</taxon>
        <taxon>Microstromatales</taxon>
        <taxon>Microstromatales incertae sedis</taxon>
        <taxon>Pseudomicrostroma</taxon>
    </lineage>
</organism>
<evidence type="ECO:0000313" key="10">
    <source>
        <dbReference type="Proteomes" id="UP000245942"/>
    </source>
</evidence>
<dbReference type="STRING" id="1684307.A0A316U5F6"/>
<sequence>MSLFASSTSRAAARSYSAIATVGARSFASSSRLAAPSPSAPASASAPNPSSSAGPSKSASTLPPSSCPAGTPLPGLAILKDRPEPIALPDEEYPPWLWSLLATPALKTTSASTEASDAGPSSGGGGAPSGGVLTKGQLRVQQKREFREKRAANAAAARAARNAGALKGKGSNRAAQGTAPPTTSEEMGRVEASVAEEEKEKKTALRKANREAIKGKNFVKAS</sequence>
<dbReference type="PANTHER" id="PTHR28595:SF1">
    <property type="entry name" value="LARGE RIBOSOMAL SUBUNIT PROTEIN ML54"/>
    <property type="match status" value="1"/>
</dbReference>
<dbReference type="EMBL" id="KZ819328">
    <property type="protein sequence ID" value="PWN20482.1"/>
    <property type="molecule type" value="Genomic_DNA"/>
</dbReference>
<feature type="compositionally biased region" description="Low complexity" evidence="8">
    <location>
        <begin position="30"/>
        <end position="60"/>
    </location>
</feature>
<reference evidence="9 10" key="1">
    <citation type="journal article" date="2018" name="Mol. Biol. Evol.">
        <title>Broad Genomic Sampling Reveals a Smut Pathogenic Ancestry of the Fungal Clade Ustilaginomycotina.</title>
        <authorList>
            <person name="Kijpornyongpan T."/>
            <person name="Mondo S.J."/>
            <person name="Barry K."/>
            <person name="Sandor L."/>
            <person name="Lee J."/>
            <person name="Lipzen A."/>
            <person name="Pangilinan J."/>
            <person name="LaButti K."/>
            <person name="Hainaut M."/>
            <person name="Henrissat B."/>
            <person name="Grigoriev I.V."/>
            <person name="Spatafora J.W."/>
            <person name="Aime M.C."/>
        </authorList>
    </citation>
    <scope>NUCLEOTIDE SEQUENCE [LARGE SCALE GENOMIC DNA]</scope>
    <source>
        <strain evidence="9 10">MCA 4718</strain>
    </source>
</reference>